<dbReference type="AlphaFoldDB" id="A0A1Z5IC75"/>
<keyword evidence="3" id="KW-1185">Reference proteome</keyword>
<sequence length="356" mass="41869">MKKIIQNIRNHVRQLFPRKSVVRKLNFKLTKIDKAILFVDTPTNGNLGDQAIAYATKRYLKEKFPNYAIIEIPNTEINSSIKTIKKNISKFDIAIWNGGGNVGNLYPFDEVSRWNFLKQFPQLPFIMCPQSVFFSDDAAGHKFLKSSKYHYDRANQASFFLREKKSFDYMKKNFSLKKQFLVPDIVFTLEKHSFPLTRISRNNDVLTLLRSDIEKGNFDLTQFLDVLKKRQMNITYSDTFKANKFVSEANRKCLLYDFWGEMCTYKLIVTDRLHGMVFAYLTKTPAIVFPNNNWKISSTYDTWLKNCGYIELIDSDDLKVFEDKIERVTNTSLKYANVAANFDNFEKEIRKYLRYE</sequence>
<comment type="caution">
    <text evidence="2">The sequence shown here is derived from an EMBL/GenBank/DDBJ whole genome shotgun (WGS) entry which is preliminary data.</text>
</comment>
<evidence type="ECO:0000313" key="2">
    <source>
        <dbReference type="EMBL" id="GAW99211.1"/>
    </source>
</evidence>
<dbReference type="Pfam" id="PF04230">
    <property type="entry name" value="PS_pyruv_trans"/>
    <property type="match status" value="1"/>
</dbReference>
<dbReference type="EMBL" id="BCMF01000005">
    <property type="protein sequence ID" value="GAW99211.1"/>
    <property type="molecule type" value="Genomic_DNA"/>
</dbReference>
<reference evidence="2 3" key="1">
    <citation type="submission" date="2015-11" db="EMBL/GenBank/DDBJ databases">
        <title>Draft genome sequences of new species of the genus Lactobacillus isolated from orchardgrass silage.</title>
        <authorList>
            <person name="Tohno M."/>
            <person name="Tanizawa Y."/>
            <person name="Arita M."/>
        </authorList>
    </citation>
    <scope>NUCLEOTIDE SEQUENCE [LARGE SCALE GENOMIC DNA]</scope>
    <source>
        <strain evidence="2 3">IWT30</strain>
    </source>
</reference>
<dbReference type="OrthoDB" id="9807674at2"/>
<feature type="domain" description="Polysaccharide pyruvyl transferase" evidence="1">
    <location>
        <begin position="46"/>
        <end position="293"/>
    </location>
</feature>
<organism evidence="2 3">
    <name type="scientific">Secundilactobacillus mixtipabuli</name>
    <dbReference type="NCBI Taxonomy" id="1435342"/>
    <lineage>
        <taxon>Bacteria</taxon>
        <taxon>Bacillati</taxon>
        <taxon>Bacillota</taxon>
        <taxon>Bacilli</taxon>
        <taxon>Lactobacillales</taxon>
        <taxon>Lactobacillaceae</taxon>
        <taxon>Secundilactobacillus</taxon>
    </lineage>
</organism>
<evidence type="ECO:0000313" key="3">
    <source>
        <dbReference type="Proteomes" id="UP000198374"/>
    </source>
</evidence>
<protein>
    <submittedName>
        <fullName evidence="2">Exopolysaccharide biosynthesis protein</fullName>
    </submittedName>
</protein>
<gene>
    <name evidence="2" type="ORF">IWT30_01172</name>
</gene>
<dbReference type="RefSeq" id="WP_159459296.1">
    <property type="nucleotide sequence ID" value="NZ_BCMF01000005.1"/>
</dbReference>
<name>A0A1Z5IC75_9LACO</name>
<dbReference type="Proteomes" id="UP000198374">
    <property type="component" value="Unassembled WGS sequence"/>
</dbReference>
<accession>A0A1Z5IC75</accession>
<dbReference type="InterPro" id="IPR007345">
    <property type="entry name" value="Polysacch_pyruvyl_Trfase"/>
</dbReference>
<proteinExistence type="predicted"/>
<evidence type="ECO:0000259" key="1">
    <source>
        <dbReference type="Pfam" id="PF04230"/>
    </source>
</evidence>